<protein>
    <recommendedName>
        <fullName evidence="2">F-box domain-containing protein</fullName>
    </recommendedName>
</protein>
<dbReference type="SMART" id="SM00256">
    <property type="entry name" value="FBOX"/>
    <property type="match status" value="1"/>
</dbReference>
<dbReference type="SUPFAM" id="SSF81383">
    <property type="entry name" value="F-box domain"/>
    <property type="match status" value="1"/>
</dbReference>
<accession>A0A6A6VLE8</accession>
<proteinExistence type="predicted"/>
<dbReference type="InterPro" id="IPR036047">
    <property type="entry name" value="F-box-like_dom_sf"/>
</dbReference>
<dbReference type="EMBL" id="MU006565">
    <property type="protein sequence ID" value="KAF2749967.1"/>
    <property type="molecule type" value="Genomic_DNA"/>
</dbReference>
<sequence>MRTLTEEEEQEPLEDKTAAIPLRSNRTKRIQKKKAAQEHKQQINPKPTLPDLPTELILDILELLRPSDIFTFSSVNRRFNALVNANADKIGDEVIRRRYAILSRCFPVPVLLSAVEPSVQPLLSNPRRGQQLGIHRSAYQHVQPPDAQVICTCLTCILAWNNLSLVLDFAHWQDNLDNGVPIPMLPRGRTEQWNEELVSRNARIARKALEQPLWHALILEAHLASTVRAIRRHHSNKGNQRKHVHMSEAEAASGSDHFLAKEGPLSLEFPYNRDEYYMLEAYLPNRWWRKFERYYFYTLEGQHERDVEMVVRTATQMQK</sequence>
<dbReference type="PROSITE" id="PS50181">
    <property type="entry name" value="FBOX"/>
    <property type="match status" value="1"/>
</dbReference>
<dbReference type="InterPro" id="IPR001810">
    <property type="entry name" value="F-box_dom"/>
</dbReference>
<evidence type="ECO:0000259" key="2">
    <source>
        <dbReference type="PROSITE" id="PS50181"/>
    </source>
</evidence>
<dbReference type="Proteomes" id="UP000799440">
    <property type="component" value="Unassembled WGS sequence"/>
</dbReference>
<evidence type="ECO:0000256" key="1">
    <source>
        <dbReference type="SAM" id="MobiDB-lite"/>
    </source>
</evidence>
<organism evidence="3 4">
    <name type="scientific">Sporormia fimetaria CBS 119925</name>
    <dbReference type="NCBI Taxonomy" id="1340428"/>
    <lineage>
        <taxon>Eukaryota</taxon>
        <taxon>Fungi</taxon>
        <taxon>Dikarya</taxon>
        <taxon>Ascomycota</taxon>
        <taxon>Pezizomycotina</taxon>
        <taxon>Dothideomycetes</taxon>
        <taxon>Pleosporomycetidae</taxon>
        <taxon>Pleosporales</taxon>
        <taxon>Sporormiaceae</taxon>
        <taxon>Sporormia</taxon>
    </lineage>
</organism>
<dbReference type="AlphaFoldDB" id="A0A6A6VLE8"/>
<reference evidence="3" key="1">
    <citation type="journal article" date="2020" name="Stud. Mycol.">
        <title>101 Dothideomycetes genomes: a test case for predicting lifestyles and emergence of pathogens.</title>
        <authorList>
            <person name="Haridas S."/>
            <person name="Albert R."/>
            <person name="Binder M."/>
            <person name="Bloem J."/>
            <person name="Labutti K."/>
            <person name="Salamov A."/>
            <person name="Andreopoulos B."/>
            <person name="Baker S."/>
            <person name="Barry K."/>
            <person name="Bills G."/>
            <person name="Bluhm B."/>
            <person name="Cannon C."/>
            <person name="Castanera R."/>
            <person name="Culley D."/>
            <person name="Daum C."/>
            <person name="Ezra D."/>
            <person name="Gonzalez J."/>
            <person name="Henrissat B."/>
            <person name="Kuo A."/>
            <person name="Liang C."/>
            <person name="Lipzen A."/>
            <person name="Lutzoni F."/>
            <person name="Magnuson J."/>
            <person name="Mondo S."/>
            <person name="Nolan M."/>
            <person name="Ohm R."/>
            <person name="Pangilinan J."/>
            <person name="Park H.-J."/>
            <person name="Ramirez L."/>
            <person name="Alfaro M."/>
            <person name="Sun H."/>
            <person name="Tritt A."/>
            <person name="Yoshinaga Y."/>
            <person name="Zwiers L.-H."/>
            <person name="Turgeon B."/>
            <person name="Goodwin S."/>
            <person name="Spatafora J."/>
            <person name="Crous P."/>
            <person name="Grigoriev I."/>
        </authorList>
    </citation>
    <scope>NUCLEOTIDE SEQUENCE</scope>
    <source>
        <strain evidence="3">CBS 119925</strain>
    </source>
</reference>
<keyword evidence="4" id="KW-1185">Reference proteome</keyword>
<feature type="domain" description="F-box" evidence="2">
    <location>
        <begin position="46"/>
        <end position="98"/>
    </location>
</feature>
<name>A0A6A6VLE8_9PLEO</name>
<evidence type="ECO:0000313" key="4">
    <source>
        <dbReference type="Proteomes" id="UP000799440"/>
    </source>
</evidence>
<dbReference type="Pfam" id="PF00646">
    <property type="entry name" value="F-box"/>
    <property type="match status" value="1"/>
</dbReference>
<dbReference type="OrthoDB" id="3642468at2759"/>
<gene>
    <name evidence="3" type="ORF">M011DRAFT_397785</name>
</gene>
<evidence type="ECO:0000313" key="3">
    <source>
        <dbReference type="EMBL" id="KAF2749967.1"/>
    </source>
</evidence>
<dbReference type="Gene3D" id="1.20.1280.50">
    <property type="match status" value="1"/>
</dbReference>
<feature type="region of interest" description="Disordered" evidence="1">
    <location>
        <begin position="29"/>
        <end position="48"/>
    </location>
</feature>